<gene>
    <name evidence="1" type="ORF">SAMN02982919_03239</name>
</gene>
<organism evidence="1 2">
    <name type="scientific">Giesbergeria anulus</name>
    <dbReference type="NCBI Taxonomy" id="180197"/>
    <lineage>
        <taxon>Bacteria</taxon>
        <taxon>Pseudomonadati</taxon>
        <taxon>Pseudomonadota</taxon>
        <taxon>Betaproteobacteria</taxon>
        <taxon>Burkholderiales</taxon>
        <taxon>Comamonadaceae</taxon>
        <taxon>Giesbergeria</taxon>
    </lineage>
</organism>
<accession>A0A1H9SVR6</accession>
<dbReference type="EMBL" id="FOGD01000025">
    <property type="protein sequence ID" value="SER89100.1"/>
    <property type="molecule type" value="Genomic_DNA"/>
</dbReference>
<evidence type="ECO:0000313" key="1">
    <source>
        <dbReference type="EMBL" id="SER89100.1"/>
    </source>
</evidence>
<dbReference type="OrthoDB" id="5435641at2"/>
<dbReference type="RefSeq" id="WP_091459410.1">
    <property type="nucleotide sequence ID" value="NZ_FOGD01000025.1"/>
</dbReference>
<keyword evidence="2" id="KW-1185">Reference proteome</keyword>
<sequence length="94" mass="10628">MPQNSAAPFDPATALAAVREHRAAAKRRRTWGRSRLTPYRAELVKLRQAGGSFADLTIWLRTKKRIKMDTSSVRRYLQKLPELAPPDKQVNEGG</sequence>
<proteinExistence type="predicted"/>
<dbReference type="STRING" id="180197.SAMN02982919_03239"/>
<dbReference type="AlphaFoldDB" id="A0A1H9SVR6"/>
<protein>
    <submittedName>
        <fullName evidence="1">Uncharacterized protein</fullName>
    </submittedName>
</protein>
<reference evidence="1 2" key="1">
    <citation type="submission" date="2016-10" db="EMBL/GenBank/DDBJ databases">
        <authorList>
            <person name="de Groot N.N."/>
        </authorList>
    </citation>
    <scope>NUCLEOTIDE SEQUENCE [LARGE SCALE GENOMIC DNA]</scope>
    <source>
        <strain evidence="1 2">ATCC 35958</strain>
    </source>
</reference>
<dbReference type="Proteomes" id="UP000199766">
    <property type="component" value="Unassembled WGS sequence"/>
</dbReference>
<evidence type="ECO:0000313" key="2">
    <source>
        <dbReference type="Proteomes" id="UP000199766"/>
    </source>
</evidence>
<name>A0A1H9SVR6_9BURK</name>